<feature type="compositionally biased region" description="Polar residues" evidence="1">
    <location>
        <begin position="37"/>
        <end position="51"/>
    </location>
</feature>
<reference evidence="2 3" key="1">
    <citation type="submission" date="2020-08" db="EMBL/GenBank/DDBJ databases">
        <authorList>
            <person name="Koutsovoulos G."/>
            <person name="Danchin GJ E."/>
        </authorList>
    </citation>
    <scope>NUCLEOTIDE SEQUENCE [LARGE SCALE GENOMIC DNA]</scope>
</reference>
<evidence type="ECO:0000313" key="2">
    <source>
        <dbReference type="EMBL" id="CAD2208928.1"/>
    </source>
</evidence>
<dbReference type="Proteomes" id="UP000580250">
    <property type="component" value="Unassembled WGS sequence"/>
</dbReference>
<name>A0A6V7YBI3_MELEN</name>
<feature type="region of interest" description="Disordered" evidence="1">
    <location>
        <begin position="1"/>
        <end position="85"/>
    </location>
</feature>
<dbReference type="EMBL" id="CAJEWN010003922">
    <property type="protein sequence ID" value="CAD2208928.1"/>
    <property type="molecule type" value="Genomic_DNA"/>
</dbReference>
<protein>
    <submittedName>
        <fullName evidence="2">Uncharacterized protein</fullName>
    </submittedName>
</protein>
<dbReference type="AlphaFoldDB" id="A0A6V7YBI3"/>
<evidence type="ECO:0000256" key="1">
    <source>
        <dbReference type="SAM" id="MobiDB-lite"/>
    </source>
</evidence>
<sequence length="220" mass="24859">MGSSPERNEGEIQVASPSPDSIRGPRPSPNIIEGETSPDSSSPDSVRGTRTSPDRNGEEIQELENLIRRTRPSPEIIEEEIQEERPPPVIIDITDPCGTPKLITMNPCACKILEHLPVKGETDEIRKKLSVEARKKHFGQVKVLCEKNINGTGDFVNDYLILSKETKLAETLIKWREIFEGSKKILRGVRKTGELKLEFTHEIVRVYQKLSQRTYMFLGI</sequence>
<proteinExistence type="predicted"/>
<accession>A0A6V7YBI3</accession>
<gene>
    <name evidence="2" type="ORF">MENT_LOCUS63024</name>
</gene>
<evidence type="ECO:0000313" key="3">
    <source>
        <dbReference type="Proteomes" id="UP000580250"/>
    </source>
</evidence>
<feature type="compositionally biased region" description="Basic and acidic residues" evidence="1">
    <location>
        <begin position="1"/>
        <end position="10"/>
    </location>
</feature>
<organism evidence="2 3">
    <name type="scientific">Meloidogyne enterolobii</name>
    <name type="common">Root-knot nematode worm</name>
    <name type="synonym">Meloidogyne mayaguensis</name>
    <dbReference type="NCBI Taxonomy" id="390850"/>
    <lineage>
        <taxon>Eukaryota</taxon>
        <taxon>Metazoa</taxon>
        <taxon>Ecdysozoa</taxon>
        <taxon>Nematoda</taxon>
        <taxon>Chromadorea</taxon>
        <taxon>Rhabditida</taxon>
        <taxon>Tylenchina</taxon>
        <taxon>Tylenchomorpha</taxon>
        <taxon>Tylenchoidea</taxon>
        <taxon>Meloidogynidae</taxon>
        <taxon>Meloidogyninae</taxon>
        <taxon>Meloidogyne</taxon>
    </lineage>
</organism>
<comment type="caution">
    <text evidence="2">The sequence shown here is derived from an EMBL/GenBank/DDBJ whole genome shotgun (WGS) entry which is preliminary data.</text>
</comment>